<comment type="function">
    <text evidence="6">Catalyzes the transfer of a formyl group from 10-formyltetrahydrofolate to 5-phospho-ribosyl-glycinamide (GAR), producing 5-phospho-ribosyl-N-formylglycinamide (FGAR) and tetrahydrofolate.</text>
</comment>
<keyword evidence="9" id="KW-1185">Reference proteome</keyword>
<dbReference type="Gene3D" id="3.40.50.170">
    <property type="entry name" value="Formyl transferase, N-terminal domain"/>
    <property type="match status" value="1"/>
</dbReference>
<organism evidence="8 9">
    <name type="scientific">Nonomuraea turkmeniaca</name>
    <dbReference type="NCBI Taxonomy" id="103838"/>
    <lineage>
        <taxon>Bacteria</taxon>
        <taxon>Bacillati</taxon>
        <taxon>Actinomycetota</taxon>
        <taxon>Actinomycetes</taxon>
        <taxon>Streptosporangiales</taxon>
        <taxon>Streptosporangiaceae</taxon>
        <taxon>Nonomuraea</taxon>
    </lineage>
</organism>
<dbReference type="InterPro" id="IPR001555">
    <property type="entry name" value="GART_AS"/>
</dbReference>
<evidence type="ECO:0000256" key="4">
    <source>
        <dbReference type="ARBA" id="ARBA00038440"/>
    </source>
</evidence>
<proteinExistence type="inferred from homology"/>
<evidence type="ECO:0000256" key="6">
    <source>
        <dbReference type="HAMAP-Rule" id="MF_01930"/>
    </source>
</evidence>
<evidence type="ECO:0000313" key="9">
    <source>
        <dbReference type="Proteomes" id="UP000309128"/>
    </source>
</evidence>
<gene>
    <name evidence="6" type="primary">purN</name>
    <name evidence="8" type="ORF">ETD86_37610</name>
</gene>
<feature type="active site" description="Proton donor" evidence="6">
    <location>
        <position position="132"/>
    </location>
</feature>
<reference evidence="8 9" key="1">
    <citation type="submission" date="2019-05" db="EMBL/GenBank/DDBJ databases">
        <title>Draft genome sequence of Nonomuraea turkmeniaca DSM 43926.</title>
        <authorList>
            <person name="Saricaoglu S."/>
            <person name="Isik K."/>
        </authorList>
    </citation>
    <scope>NUCLEOTIDE SEQUENCE [LARGE SCALE GENOMIC DNA]</scope>
    <source>
        <strain evidence="8 9">DSM 43926</strain>
    </source>
</reference>
<dbReference type="Proteomes" id="UP000309128">
    <property type="component" value="Unassembled WGS sequence"/>
</dbReference>
<sequence length="231" mass="24445">MRRRARNRYPGTPTLFSSWRVCVSKAGRLVVLVSGSGTNLQALLDASADPSYGARVVAVGADREGIEGLVRATKAGVPTFVEKLGDYATRADWDRAIAAKIATYEPDLVVAAGFMKILGAPTLDAFPVLNTHPALLPSFPGAHGVRDALAHGVKVTGCTVMLADEGIDTGPIVAQEAVPVLPGDDEAALHERIKTVERRLLVENVGRMAREGWTVSGRHVRIGNQSGGEST</sequence>
<dbReference type="PROSITE" id="PS00373">
    <property type="entry name" value="GART"/>
    <property type="match status" value="1"/>
</dbReference>
<evidence type="ECO:0000313" key="8">
    <source>
        <dbReference type="EMBL" id="TMR10935.1"/>
    </source>
</evidence>
<dbReference type="OrthoDB" id="9806170at2"/>
<dbReference type="Pfam" id="PF00551">
    <property type="entry name" value="Formyl_trans_N"/>
    <property type="match status" value="1"/>
</dbReference>
<feature type="binding site" evidence="6">
    <location>
        <position position="130"/>
    </location>
    <ligand>
        <name>(6R)-10-formyltetrahydrofolate</name>
        <dbReference type="ChEBI" id="CHEBI:195366"/>
    </ligand>
</feature>
<dbReference type="SUPFAM" id="SSF53328">
    <property type="entry name" value="Formyltransferase"/>
    <property type="match status" value="1"/>
</dbReference>
<evidence type="ECO:0000256" key="3">
    <source>
        <dbReference type="ARBA" id="ARBA00022755"/>
    </source>
</evidence>
<dbReference type="PANTHER" id="PTHR43369">
    <property type="entry name" value="PHOSPHORIBOSYLGLYCINAMIDE FORMYLTRANSFERASE"/>
    <property type="match status" value="1"/>
</dbReference>
<dbReference type="InterPro" id="IPR036477">
    <property type="entry name" value="Formyl_transf_N_sf"/>
</dbReference>
<comment type="caution">
    <text evidence="8">The sequence shown here is derived from an EMBL/GenBank/DDBJ whole genome shotgun (WGS) entry which is preliminary data.</text>
</comment>
<feature type="domain" description="Formyl transferase N-terminal" evidence="7">
    <location>
        <begin position="28"/>
        <end position="204"/>
    </location>
</feature>
<dbReference type="HAMAP" id="MF_01930">
    <property type="entry name" value="PurN"/>
    <property type="match status" value="1"/>
</dbReference>
<name>A0A5S4F460_9ACTN</name>
<evidence type="ECO:0000256" key="5">
    <source>
        <dbReference type="ARBA" id="ARBA00047664"/>
    </source>
</evidence>
<feature type="binding site" evidence="6">
    <location>
        <begin position="37"/>
        <end position="39"/>
    </location>
    <ligand>
        <name>N(1)-(5-phospho-beta-D-ribosyl)glycinamide</name>
        <dbReference type="ChEBI" id="CHEBI:143788"/>
    </ligand>
</feature>
<dbReference type="FunFam" id="3.40.50.170:FF:000008">
    <property type="entry name" value="Phosphoribosylglycinamide formyltransferase"/>
    <property type="match status" value="1"/>
</dbReference>
<dbReference type="EMBL" id="VCKY01000172">
    <property type="protein sequence ID" value="TMR10935.1"/>
    <property type="molecule type" value="Genomic_DNA"/>
</dbReference>
<feature type="site" description="Raises pKa of active site His" evidence="6">
    <location>
        <position position="168"/>
    </location>
</feature>
<feature type="binding site" evidence="6">
    <location>
        <begin position="115"/>
        <end position="118"/>
    </location>
    <ligand>
        <name>(6R)-10-formyltetrahydrofolate</name>
        <dbReference type="ChEBI" id="CHEBI:195366"/>
    </ligand>
</feature>
<accession>A0A5S4F460</accession>
<dbReference type="GO" id="GO:0005829">
    <property type="term" value="C:cytosol"/>
    <property type="evidence" value="ECO:0007669"/>
    <property type="project" value="TreeGrafter"/>
</dbReference>
<comment type="similarity">
    <text evidence="4 6">Belongs to the GART family.</text>
</comment>
<dbReference type="EC" id="2.1.2.2" evidence="6"/>
<dbReference type="PANTHER" id="PTHR43369:SF2">
    <property type="entry name" value="PHOSPHORIBOSYLGLYCINAMIDE FORMYLTRANSFERASE"/>
    <property type="match status" value="1"/>
</dbReference>
<comment type="pathway">
    <text evidence="1 6">Purine metabolism; IMP biosynthesis via de novo pathway; N(2)-formyl-N(1)-(5-phospho-D-ribosyl)glycinamide from N(1)-(5-phospho-D-ribosyl)glycinamide (10-formyl THF route): step 1/1.</text>
</comment>
<evidence type="ECO:0000259" key="7">
    <source>
        <dbReference type="Pfam" id="PF00551"/>
    </source>
</evidence>
<dbReference type="UniPathway" id="UPA00074">
    <property type="reaction ID" value="UER00126"/>
</dbReference>
<dbReference type="GO" id="GO:0004644">
    <property type="term" value="F:phosphoribosylglycinamide formyltransferase activity"/>
    <property type="evidence" value="ECO:0007669"/>
    <property type="project" value="UniProtKB-UniRule"/>
</dbReference>
<dbReference type="AlphaFoldDB" id="A0A5S4F460"/>
<comment type="catalytic activity">
    <reaction evidence="5 6">
        <text>N(1)-(5-phospho-beta-D-ribosyl)glycinamide + (6R)-10-formyltetrahydrofolate = N(2)-formyl-N(1)-(5-phospho-beta-D-ribosyl)glycinamide + (6S)-5,6,7,8-tetrahydrofolate + H(+)</text>
        <dbReference type="Rhea" id="RHEA:15053"/>
        <dbReference type="ChEBI" id="CHEBI:15378"/>
        <dbReference type="ChEBI" id="CHEBI:57453"/>
        <dbReference type="ChEBI" id="CHEBI:143788"/>
        <dbReference type="ChEBI" id="CHEBI:147286"/>
        <dbReference type="ChEBI" id="CHEBI:195366"/>
        <dbReference type="EC" id="2.1.2.2"/>
    </reaction>
</comment>
<keyword evidence="3 6" id="KW-0658">Purine biosynthesis</keyword>
<dbReference type="NCBIfam" id="TIGR00639">
    <property type="entry name" value="PurN"/>
    <property type="match status" value="1"/>
</dbReference>
<dbReference type="GO" id="GO:0006189">
    <property type="term" value="P:'de novo' IMP biosynthetic process"/>
    <property type="evidence" value="ECO:0007669"/>
    <property type="project" value="UniProtKB-UniRule"/>
</dbReference>
<dbReference type="InterPro" id="IPR002376">
    <property type="entry name" value="Formyl_transf_N"/>
</dbReference>
<dbReference type="InterPro" id="IPR004607">
    <property type="entry name" value="GART"/>
</dbReference>
<evidence type="ECO:0000256" key="1">
    <source>
        <dbReference type="ARBA" id="ARBA00005054"/>
    </source>
</evidence>
<evidence type="ECO:0000256" key="2">
    <source>
        <dbReference type="ARBA" id="ARBA00022679"/>
    </source>
</evidence>
<keyword evidence="2 6" id="KW-0808">Transferase</keyword>
<protein>
    <recommendedName>
        <fullName evidence="6">Phosphoribosylglycinamide formyltransferase</fullName>
        <ecNumber evidence="6">2.1.2.2</ecNumber>
    </recommendedName>
    <alternativeName>
        <fullName evidence="6">5'-phosphoribosylglycinamide transformylase</fullName>
    </alternativeName>
    <alternativeName>
        <fullName evidence="6">GAR transformylase</fullName>
        <shortName evidence="6">GART</shortName>
    </alternativeName>
</protein>
<dbReference type="CDD" id="cd08645">
    <property type="entry name" value="FMT_core_GART"/>
    <property type="match status" value="1"/>
</dbReference>
<feature type="binding site" evidence="6">
    <location>
        <position position="90"/>
    </location>
    <ligand>
        <name>(6R)-10-formyltetrahydrofolate</name>
        <dbReference type="ChEBI" id="CHEBI:195366"/>
    </ligand>
</feature>